<evidence type="ECO:0008006" key="11">
    <source>
        <dbReference type="Google" id="ProtNLM"/>
    </source>
</evidence>
<accession>A0A182JCZ8</accession>
<dbReference type="GO" id="GO:0007165">
    <property type="term" value="P:signal transduction"/>
    <property type="evidence" value="ECO:0007669"/>
    <property type="project" value="UniProtKB-KW"/>
</dbReference>
<keyword evidence="8" id="KW-0675">Receptor</keyword>
<protein>
    <recommendedName>
        <fullName evidence="11">Odorant receptor</fullName>
    </recommendedName>
</protein>
<evidence type="ECO:0000256" key="7">
    <source>
        <dbReference type="ARBA" id="ARBA00023136"/>
    </source>
</evidence>
<dbReference type="GO" id="GO:0005549">
    <property type="term" value="F:odorant binding"/>
    <property type="evidence" value="ECO:0007669"/>
    <property type="project" value="InterPro"/>
</dbReference>
<dbReference type="InterPro" id="IPR004117">
    <property type="entry name" value="7tm6_olfct_rcpt"/>
</dbReference>
<dbReference type="PANTHER" id="PTHR21137:SF35">
    <property type="entry name" value="ODORANT RECEPTOR 19A-RELATED"/>
    <property type="match status" value="1"/>
</dbReference>
<proteinExistence type="predicted"/>
<evidence type="ECO:0000256" key="4">
    <source>
        <dbReference type="ARBA" id="ARBA00022692"/>
    </source>
</evidence>
<keyword evidence="2" id="KW-1003">Cell membrane</keyword>
<dbReference type="GO" id="GO:0005886">
    <property type="term" value="C:plasma membrane"/>
    <property type="evidence" value="ECO:0007669"/>
    <property type="project" value="UniProtKB-SubCell"/>
</dbReference>
<dbReference type="EnsemblMetazoa" id="AATE015762-RA">
    <property type="protein sequence ID" value="AATE015762-PA.1"/>
    <property type="gene ID" value="AATE015762"/>
</dbReference>
<dbReference type="Pfam" id="PF02949">
    <property type="entry name" value="7tm_6"/>
    <property type="match status" value="1"/>
</dbReference>
<evidence type="ECO:0000256" key="2">
    <source>
        <dbReference type="ARBA" id="ARBA00022475"/>
    </source>
</evidence>
<comment type="subcellular location">
    <subcellularLocation>
        <location evidence="1">Cell membrane</location>
        <topology evidence="1">Multi-pass membrane protein</topology>
    </subcellularLocation>
</comment>
<reference evidence="10" key="1">
    <citation type="submission" date="2022-08" db="UniProtKB">
        <authorList>
            <consortium name="EnsemblMetazoa"/>
        </authorList>
    </citation>
    <scope>IDENTIFICATION</scope>
    <source>
        <strain evidence="10">EBRO</strain>
    </source>
</reference>
<dbReference type="VEuPathDB" id="VectorBase:AATE015762"/>
<evidence type="ECO:0000256" key="3">
    <source>
        <dbReference type="ARBA" id="ARBA00022606"/>
    </source>
</evidence>
<evidence type="ECO:0000256" key="5">
    <source>
        <dbReference type="ARBA" id="ARBA00022725"/>
    </source>
</evidence>
<evidence type="ECO:0000313" key="10">
    <source>
        <dbReference type="EnsemblMetazoa" id="AATE015762-PA.1"/>
    </source>
</evidence>
<dbReference type="GO" id="GO:0004984">
    <property type="term" value="F:olfactory receptor activity"/>
    <property type="evidence" value="ECO:0007669"/>
    <property type="project" value="InterPro"/>
</dbReference>
<dbReference type="AlphaFoldDB" id="A0A182JCZ8"/>
<keyword evidence="3" id="KW-0716">Sensory transduction</keyword>
<evidence type="ECO:0000256" key="1">
    <source>
        <dbReference type="ARBA" id="ARBA00004651"/>
    </source>
</evidence>
<evidence type="ECO:0000256" key="6">
    <source>
        <dbReference type="ARBA" id="ARBA00022989"/>
    </source>
</evidence>
<keyword evidence="9" id="KW-0807">Transducer</keyword>
<keyword evidence="4" id="KW-0812">Transmembrane</keyword>
<dbReference type="PANTHER" id="PTHR21137">
    <property type="entry name" value="ODORANT RECEPTOR"/>
    <property type="match status" value="1"/>
</dbReference>
<keyword evidence="6" id="KW-1133">Transmembrane helix</keyword>
<organism evidence="10">
    <name type="scientific">Anopheles atroparvus</name>
    <name type="common">European mosquito</name>
    <dbReference type="NCBI Taxonomy" id="41427"/>
    <lineage>
        <taxon>Eukaryota</taxon>
        <taxon>Metazoa</taxon>
        <taxon>Ecdysozoa</taxon>
        <taxon>Arthropoda</taxon>
        <taxon>Hexapoda</taxon>
        <taxon>Insecta</taxon>
        <taxon>Pterygota</taxon>
        <taxon>Neoptera</taxon>
        <taxon>Endopterygota</taxon>
        <taxon>Diptera</taxon>
        <taxon>Nematocera</taxon>
        <taxon>Culicoidea</taxon>
        <taxon>Culicidae</taxon>
        <taxon>Anophelinae</taxon>
        <taxon>Anopheles</taxon>
    </lineage>
</organism>
<keyword evidence="7" id="KW-0472">Membrane</keyword>
<evidence type="ECO:0000256" key="8">
    <source>
        <dbReference type="ARBA" id="ARBA00023170"/>
    </source>
</evidence>
<evidence type="ECO:0000256" key="9">
    <source>
        <dbReference type="ARBA" id="ARBA00023224"/>
    </source>
</evidence>
<name>A0A182JCZ8_ANOAO</name>
<sequence length="387" mass="45203">MNLVQQLGTNRRVFLKRLGSFNERSDFFAVQRYFEKIYALHYTYIGWRDRALWYLYRALYGLIYLTYVHKTYWVLTNWKGNLNSATNVLGVLWFFSAVILRVAILEWHYPLLAQLQAFLNDHSYQRGDPWSNESRSQFYRRSNRVTLAVMAVNFAEIVCFATTNVLTLEDFMLQYQGRIVGRWPLQIAYGVITMCWGATYCLGFLICYLIMATFKMEIDILLHSFEELGRNLRLQNPVSNLQKLKAIINPIAFVQYYSTYLVLADCCLILATGEMSSYSIVYVISMLVFLTEAYLLCRGVENLRNLKPRIAAALYDFDWTLQLVKPAGYRSDAQYRHVRRTFLLITAHSGQMIRFSFAGIGEISMNSFSELLEKSYSMLTFLLQFAK</sequence>
<keyword evidence="5" id="KW-0552">Olfaction</keyword>